<dbReference type="Pfam" id="PF03073">
    <property type="entry name" value="TspO_MBR"/>
    <property type="match status" value="1"/>
</dbReference>
<accession>A0A0K0G271</accession>
<feature type="transmembrane region" description="Helical" evidence="6">
    <location>
        <begin position="30"/>
        <end position="49"/>
    </location>
</feature>
<keyword evidence="3 6" id="KW-0812">Transmembrane</keyword>
<evidence type="ECO:0000256" key="5">
    <source>
        <dbReference type="ARBA" id="ARBA00023136"/>
    </source>
</evidence>
<evidence type="ECO:0000256" key="2">
    <source>
        <dbReference type="ARBA" id="ARBA00007524"/>
    </source>
</evidence>
<keyword evidence="4 6" id="KW-1133">Transmembrane helix</keyword>
<evidence type="ECO:0000256" key="1">
    <source>
        <dbReference type="ARBA" id="ARBA00004141"/>
    </source>
</evidence>
<feature type="transmembrane region" description="Helical" evidence="6">
    <location>
        <begin position="105"/>
        <end position="125"/>
    </location>
</feature>
<evidence type="ECO:0000256" key="4">
    <source>
        <dbReference type="ARBA" id="ARBA00022989"/>
    </source>
</evidence>
<evidence type="ECO:0000313" key="8">
    <source>
        <dbReference type="WBParaSite" id="SVE_1881700.1"/>
    </source>
</evidence>
<dbReference type="Proteomes" id="UP000035680">
    <property type="component" value="Unassembled WGS sequence"/>
</dbReference>
<dbReference type="PANTHER" id="PTHR10057:SF0">
    <property type="entry name" value="TRANSLOCATOR PROTEIN"/>
    <property type="match status" value="1"/>
</dbReference>
<evidence type="ECO:0000256" key="3">
    <source>
        <dbReference type="ARBA" id="ARBA00022692"/>
    </source>
</evidence>
<feature type="transmembrane region" description="Helical" evidence="6">
    <location>
        <begin position="132"/>
        <end position="152"/>
    </location>
</feature>
<proteinExistence type="inferred from homology"/>
<organism evidence="7 8">
    <name type="scientific">Strongyloides venezuelensis</name>
    <name type="common">Threadworm</name>
    <dbReference type="NCBI Taxonomy" id="75913"/>
    <lineage>
        <taxon>Eukaryota</taxon>
        <taxon>Metazoa</taxon>
        <taxon>Ecdysozoa</taxon>
        <taxon>Nematoda</taxon>
        <taxon>Chromadorea</taxon>
        <taxon>Rhabditida</taxon>
        <taxon>Tylenchina</taxon>
        <taxon>Panagrolaimomorpha</taxon>
        <taxon>Strongyloidoidea</taxon>
        <taxon>Strongyloididae</taxon>
        <taxon>Strongyloides</taxon>
    </lineage>
</organism>
<feature type="transmembrane region" description="Helical" evidence="6">
    <location>
        <begin position="158"/>
        <end position="180"/>
    </location>
</feature>
<dbReference type="Gene3D" id="1.20.1260.100">
    <property type="entry name" value="TspO/MBR protein"/>
    <property type="match status" value="1"/>
</dbReference>
<dbReference type="GO" id="GO:0033013">
    <property type="term" value="P:tetrapyrrole metabolic process"/>
    <property type="evidence" value="ECO:0007669"/>
    <property type="project" value="UniProtKB-ARBA"/>
</dbReference>
<reference evidence="7" key="1">
    <citation type="submission" date="2014-07" db="EMBL/GenBank/DDBJ databases">
        <authorList>
            <person name="Martin A.A"/>
            <person name="De Silva N."/>
        </authorList>
    </citation>
    <scope>NUCLEOTIDE SEQUENCE</scope>
</reference>
<keyword evidence="5 6" id="KW-0472">Membrane</keyword>
<dbReference type="AlphaFoldDB" id="A0A0K0G271"/>
<reference evidence="8" key="2">
    <citation type="submission" date="2015-08" db="UniProtKB">
        <authorList>
            <consortium name="WormBaseParasite"/>
        </authorList>
    </citation>
    <scope>IDENTIFICATION</scope>
</reference>
<comment type="subcellular location">
    <subcellularLocation>
        <location evidence="1">Membrane</location>
        <topology evidence="1">Multi-pass membrane protein</topology>
    </subcellularLocation>
</comment>
<keyword evidence="7" id="KW-1185">Reference proteome</keyword>
<protein>
    <submittedName>
        <fullName evidence="8">Uncharacterized protein</fullName>
    </submittedName>
</protein>
<dbReference type="InterPro" id="IPR038330">
    <property type="entry name" value="TspO/MBR-related_sf"/>
</dbReference>
<evidence type="ECO:0000313" key="7">
    <source>
        <dbReference type="Proteomes" id="UP000035680"/>
    </source>
</evidence>
<name>A0A0K0G271_STRVS</name>
<dbReference type="WBParaSite" id="SVE_1881700.1">
    <property type="protein sequence ID" value="SVE_1881700.1"/>
    <property type="gene ID" value="SVE_1881700"/>
</dbReference>
<evidence type="ECO:0000256" key="6">
    <source>
        <dbReference type="SAM" id="Phobius"/>
    </source>
</evidence>
<comment type="similarity">
    <text evidence="2">Belongs to the TspO/BZRP family.</text>
</comment>
<dbReference type="GO" id="GO:0005741">
    <property type="term" value="C:mitochondrial outer membrane"/>
    <property type="evidence" value="ECO:0007669"/>
    <property type="project" value="TreeGrafter"/>
</dbReference>
<dbReference type="PANTHER" id="PTHR10057">
    <property type="entry name" value="PERIPHERAL-TYPE BENZODIAZEPINE RECEPTOR"/>
    <property type="match status" value="1"/>
</dbReference>
<dbReference type="STRING" id="75913.A0A0K0G271"/>
<sequence>MMMIQDQVYFDLYVEEEMINTWTQCDTKKALLGALVPGGVAAFTAYSAFKDKSVKEFFDTYCECKCAPKDPSVYAALDIMTFSPMGYAAYMVFKHGGGFDYNDTKAAMGLYGATLASWLAFSPVAKKKDRKLVLVHSSIHAALAAATCYSFYKIDETAGKICIPVAILTAMYALMSYGGYKKHANN</sequence>
<dbReference type="InterPro" id="IPR004307">
    <property type="entry name" value="TspO_MBR"/>
</dbReference>